<feature type="compositionally biased region" description="Basic residues" evidence="1">
    <location>
        <begin position="359"/>
        <end position="369"/>
    </location>
</feature>
<feature type="compositionally biased region" description="Polar residues" evidence="1">
    <location>
        <begin position="287"/>
        <end position="347"/>
    </location>
</feature>
<protein>
    <submittedName>
        <fullName evidence="2">Uncharacterized protein</fullName>
    </submittedName>
</protein>
<feature type="compositionally biased region" description="Low complexity" evidence="1">
    <location>
        <begin position="348"/>
        <end position="358"/>
    </location>
</feature>
<feature type="compositionally biased region" description="Polar residues" evidence="1">
    <location>
        <begin position="246"/>
        <end position="261"/>
    </location>
</feature>
<feature type="compositionally biased region" description="Low complexity" evidence="1">
    <location>
        <begin position="262"/>
        <end position="286"/>
    </location>
</feature>
<evidence type="ECO:0000313" key="2">
    <source>
        <dbReference type="EMBL" id="CAD9077227.1"/>
    </source>
</evidence>
<feature type="region of interest" description="Disordered" evidence="1">
    <location>
        <begin position="173"/>
        <end position="408"/>
    </location>
</feature>
<feature type="compositionally biased region" description="Basic residues" evidence="1">
    <location>
        <begin position="385"/>
        <end position="402"/>
    </location>
</feature>
<dbReference type="AlphaFoldDB" id="A0A7S1PFK2"/>
<organism evidence="2">
    <name type="scientific">Percolomonas cosmopolitus</name>
    <dbReference type="NCBI Taxonomy" id="63605"/>
    <lineage>
        <taxon>Eukaryota</taxon>
        <taxon>Discoba</taxon>
        <taxon>Heterolobosea</taxon>
        <taxon>Tetramitia</taxon>
        <taxon>Eutetramitia</taxon>
        <taxon>Percolomonadidae</taxon>
        <taxon>Percolomonas</taxon>
    </lineage>
</organism>
<dbReference type="EMBL" id="HBGD01000598">
    <property type="protein sequence ID" value="CAD9077227.1"/>
    <property type="molecule type" value="Transcribed_RNA"/>
</dbReference>
<accession>A0A7S1PFK2</accession>
<reference evidence="2" key="1">
    <citation type="submission" date="2021-01" db="EMBL/GenBank/DDBJ databases">
        <authorList>
            <person name="Corre E."/>
            <person name="Pelletier E."/>
            <person name="Niang G."/>
            <person name="Scheremetjew M."/>
            <person name="Finn R."/>
            <person name="Kale V."/>
            <person name="Holt S."/>
            <person name="Cochrane G."/>
            <person name="Meng A."/>
            <person name="Brown T."/>
            <person name="Cohen L."/>
        </authorList>
    </citation>
    <scope>NUCLEOTIDE SEQUENCE</scope>
    <source>
        <strain evidence="2">WS</strain>
    </source>
</reference>
<gene>
    <name evidence="2" type="ORF">PCOS0759_LOCUS458</name>
</gene>
<evidence type="ECO:0000256" key="1">
    <source>
        <dbReference type="SAM" id="MobiDB-lite"/>
    </source>
</evidence>
<name>A0A7S1PFK2_9EUKA</name>
<sequence>MAPSPSTHFQSQVVSFLHSNIMKTTLKHHSQLYEQLSSSCSSIRRELSEFMSAMAHGTCQSESCGAFWRQISQYMESLHEYFTNKQLLKLTKVTHQEFCDALECVDFVREILNILFSIMDYSQWIKEDRFIATITVDGPDKFMQLMQKLKKSQLVSGAELSWFEQRWQQKRNSSLNSSSCGGSHCSGHHQRDHYQKRNARNGSNGRRKSSAGSAQTSAQKHKTQQSRSHTQTMIGAPPTEHRKRSGSSAQQQHQSRPNAWHTNSTSTAANSSQKQQSQSATFSTTKNSVQSDQKPFTNTNSQSSHTFRETSPNMPLSEITQRSSNQANKQHNKATPSENGTSNQSHRSFSGNNTFNSNGHKKSNKKRNKQQFYPGASFPSTSQHIKGHSQQHGHQLHHKHLPNRAVGAPPSYFCHPHQQHTASLAYYVSPSVYSAPHHHYLQHPLHGAIPSHVLDTSHQEISSYAQYNDFTSDYPSDEDSLLNRSGSSDDVEFILTPLSTSNRNPF</sequence>
<feature type="compositionally biased region" description="Basic residues" evidence="1">
    <location>
        <begin position="186"/>
        <end position="209"/>
    </location>
</feature>
<feature type="compositionally biased region" description="Low complexity" evidence="1">
    <location>
        <begin position="173"/>
        <end position="185"/>
    </location>
</feature>
<proteinExistence type="predicted"/>